<organism evidence="2 3">
    <name type="scientific">Phakopsora pachyrhizi</name>
    <name type="common">Asian soybean rust disease fungus</name>
    <dbReference type="NCBI Taxonomy" id="170000"/>
    <lineage>
        <taxon>Eukaryota</taxon>
        <taxon>Fungi</taxon>
        <taxon>Dikarya</taxon>
        <taxon>Basidiomycota</taxon>
        <taxon>Pucciniomycotina</taxon>
        <taxon>Pucciniomycetes</taxon>
        <taxon>Pucciniales</taxon>
        <taxon>Phakopsoraceae</taxon>
        <taxon>Phakopsora</taxon>
    </lineage>
</organism>
<evidence type="ECO:0000256" key="1">
    <source>
        <dbReference type="SAM" id="MobiDB-lite"/>
    </source>
</evidence>
<proteinExistence type="predicted"/>
<dbReference type="EMBL" id="CALTRL010002486">
    <property type="protein sequence ID" value="CAH7675841.1"/>
    <property type="molecule type" value="Genomic_DNA"/>
</dbReference>
<dbReference type="Proteomes" id="UP001153365">
    <property type="component" value="Unassembled WGS sequence"/>
</dbReference>
<comment type="caution">
    <text evidence="2">The sequence shown here is derived from an EMBL/GenBank/DDBJ whole genome shotgun (WGS) entry which is preliminary data.</text>
</comment>
<protein>
    <submittedName>
        <fullName evidence="2">Uncharacterized protein</fullName>
    </submittedName>
</protein>
<evidence type="ECO:0000313" key="2">
    <source>
        <dbReference type="EMBL" id="CAH7675841.1"/>
    </source>
</evidence>
<feature type="compositionally biased region" description="Acidic residues" evidence="1">
    <location>
        <begin position="40"/>
        <end position="52"/>
    </location>
</feature>
<evidence type="ECO:0000313" key="3">
    <source>
        <dbReference type="Proteomes" id="UP001153365"/>
    </source>
</evidence>
<feature type="compositionally biased region" description="Polar residues" evidence="1">
    <location>
        <begin position="14"/>
        <end position="23"/>
    </location>
</feature>
<dbReference type="AlphaFoldDB" id="A0AAV0B229"/>
<gene>
    <name evidence="2" type="ORF">PPACK8108_LOCUS10919</name>
</gene>
<reference evidence="2" key="1">
    <citation type="submission" date="2022-06" db="EMBL/GenBank/DDBJ databases">
        <authorList>
            <consortium name="SYNGENTA / RWTH Aachen University"/>
        </authorList>
    </citation>
    <scope>NUCLEOTIDE SEQUENCE</scope>
</reference>
<name>A0AAV0B229_PHAPC</name>
<keyword evidence="3" id="KW-1185">Reference proteome</keyword>
<feature type="region of interest" description="Disordered" evidence="1">
    <location>
        <begin position="14"/>
        <end position="53"/>
    </location>
</feature>
<sequence>MIKAEKIINRFDQYEQSNVSSPPRLSRFDNHTNLHSQPENVEDSDDEDQINEEDNHHEIINEKVSSIPLPSSVLLKLKSD</sequence>
<accession>A0AAV0B229</accession>